<dbReference type="EMBL" id="LAHO01000010">
    <property type="protein sequence ID" value="KKO45278.1"/>
    <property type="molecule type" value="Genomic_DNA"/>
</dbReference>
<dbReference type="InterPro" id="IPR006597">
    <property type="entry name" value="Sel1-like"/>
</dbReference>
<dbReference type="InterPro" id="IPR052748">
    <property type="entry name" value="ISR_Activator"/>
</dbReference>
<dbReference type="Pfam" id="PF08238">
    <property type="entry name" value="Sel1"/>
    <property type="match status" value="4"/>
</dbReference>
<dbReference type="PANTHER" id="PTHR45011">
    <property type="entry name" value="DAP3-BINDING CELL DEATH ENHANCER 1"/>
    <property type="match status" value="1"/>
</dbReference>
<dbReference type="STRING" id="336831.WG68_11170"/>
<reference evidence="1 2" key="1">
    <citation type="submission" date="2015-03" db="EMBL/GenBank/DDBJ databases">
        <title>Draft genome sequences of two protease-producing strains of Arsukibacterium isolated from two cold and alkaline environments.</title>
        <authorList>
            <person name="Lylloff J.E."/>
            <person name="Skov L.B."/>
            <person name="Jepsen M."/>
            <person name="Hallin P.F."/>
            <person name="Sorensen S.J."/>
            <person name="Stougaard P."/>
            <person name="Glaring M.A."/>
        </authorList>
    </citation>
    <scope>NUCLEOTIDE SEQUENCE [LARGE SCALE GENOMIC DNA]</scope>
    <source>
        <strain evidence="1 2">GCM72</strain>
    </source>
</reference>
<evidence type="ECO:0000313" key="1">
    <source>
        <dbReference type="EMBL" id="KKO45278.1"/>
    </source>
</evidence>
<keyword evidence="2" id="KW-1185">Reference proteome</keyword>
<protein>
    <submittedName>
        <fullName evidence="1">Uncharacterized protein</fullName>
    </submittedName>
</protein>
<dbReference type="SUPFAM" id="SSF81901">
    <property type="entry name" value="HCP-like"/>
    <property type="match status" value="1"/>
</dbReference>
<proteinExistence type="predicted"/>
<dbReference type="SMART" id="SM00671">
    <property type="entry name" value="SEL1"/>
    <property type="match status" value="4"/>
</dbReference>
<dbReference type="PANTHER" id="PTHR45011:SF1">
    <property type="entry name" value="DAP3-BINDING CELL DEATH ENHANCER 1"/>
    <property type="match status" value="1"/>
</dbReference>
<dbReference type="Proteomes" id="UP000034228">
    <property type="component" value="Unassembled WGS sequence"/>
</dbReference>
<sequence length="279" mass="31020">MSAQPDTPDAVNLACIDGQCDRDIRSLQKMARYNNFEAMTLLSMIYATGDGLDADPKKALSYLERAAKHRSPMAVFLLSEWYREGFVVAQDPQQSDKLLSEAVKLNHPPAQYRKALQLLQQADTTDVASAITLLEQASEKRLVDAMFLLARLKQNGAFVAQDIEGAAQLFKNLVLSGHDQSRPYLRNTIEMLAAEPNKSALVANLQQSYDVEVIRIIDRDFNATSLLSNAVSQMNRTGLYSRGSMTKFPEISCDVTNTCLSFRPQPGEKSVRQALISQK</sequence>
<gene>
    <name evidence="1" type="ORF">WG68_11170</name>
</gene>
<comment type="caution">
    <text evidence="1">The sequence shown here is derived from an EMBL/GenBank/DDBJ whole genome shotgun (WGS) entry which is preliminary data.</text>
</comment>
<name>A0A0M2V7Z5_9GAMM</name>
<dbReference type="Gene3D" id="1.25.40.10">
    <property type="entry name" value="Tetratricopeptide repeat domain"/>
    <property type="match status" value="1"/>
</dbReference>
<dbReference type="AlphaFoldDB" id="A0A0M2V7Z5"/>
<accession>A0A0M2V7Z5</accession>
<dbReference type="InterPro" id="IPR011990">
    <property type="entry name" value="TPR-like_helical_dom_sf"/>
</dbReference>
<evidence type="ECO:0000313" key="2">
    <source>
        <dbReference type="Proteomes" id="UP000034228"/>
    </source>
</evidence>
<organism evidence="1 2">
    <name type="scientific">Arsukibacterium ikkense</name>
    <dbReference type="NCBI Taxonomy" id="336831"/>
    <lineage>
        <taxon>Bacteria</taxon>
        <taxon>Pseudomonadati</taxon>
        <taxon>Pseudomonadota</taxon>
        <taxon>Gammaproteobacteria</taxon>
        <taxon>Chromatiales</taxon>
        <taxon>Chromatiaceae</taxon>
        <taxon>Arsukibacterium</taxon>
    </lineage>
</organism>